<feature type="transmembrane region" description="Helical" evidence="2">
    <location>
        <begin position="483"/>
        <end position="506"/>
    </location>
</feature>
<feature type="transmembrane region" description="Helical" evidence="2">
    <location>
        <begin position="430"/>
        <end position="449"/>
    </location>
</feature>
<name>A0A926NAM1_9BACL</name>
<feature type="transmembrane region" description="Helical" evidence="2">
    <location>
        <begin position="555"/>
        <end position="574"/>
    </location>
</feature>
<feature type="transmembrane region" description="Helical" evidence="2">
    <location>
        <begin position="821"/>
        <end position="839"/>
    </location>
</feature>
<feature type="transmembrane region" description="Helical" evidence="2">
    <location>
        <begin position="715"/>
        <end position="732"/>
    </location>
</feature>
<organism evidence="3 4">
    <name type="scientific">Polycladospora coralii</name>
    <dbReference type="NCBI Taxonomy" id="2771432"/>
    <lineage>
        <taxon>Bacteria</taxon>
        <taxon>Bacillati</taxon>
        <taxon>Bacillota</taxon>
        <taxon>Bacilli</taxon>
        <taxon>Bacillales</taxon>
        <taxon>Thermoactinomycetaceae</taxon>
        <taxon>Polycladospora</taxon>
    </lineage>
</organism>
<dbReference type="PANTHER" id="PTHR38434">
    <property type="entry name" value="BLL2549 PROTEIN"/>
    <property type="match status" value="1"/>
</dbReference>
<feature type="transmembrane region" description="Helical" evidence="2">
    <location>
        <begin position="408"/>
        <end position="424"/>
    </location>
</feature>
<feature type="transmembrane region" description="Helical" evidence="2">
    <location>
        <begin position="1011"/>
        <end position="1028"/>
    </location>
</feature>
<dbReference type="Pfam" id="PF10101">
    <property type="entry name" value="DUF2339"/>
    <property type="match status" value="2"/>
</dbReference>
<dbReference type="Proteomes" id="UP000661691">
    <property type="component" value="Unassembled WGS sequence"/>
</dbReference>
<keyword evidence="2" id="KW-0812">Transmembrane</keyword>
<protein>
    <submittedName>
        <fullName evidence="3">DUF2339 domain-containing protein</fullName>
    </submittedName>
</protein>
<keyword evidence="4" id="KW-1185">Reference proteome</keyword>
<feature type="transmembrane region" description="Helical" evidence="2">
    <location>
        <begin position="200"/>
        <end position="220"/>
    </location>
</feature>
<feature type="transmembrane region" description="Helical" evidence="2">
    <location>
        <begin position="683"/>
        <end position="703"/>
    </location>
</feature>
<feature type="transmembrane region" description="Helical" evidence="2">
    <location>
        <begin position="738"/>
        <end position="761"/>
    </location>
</feature>
<accession>A0A926NAM1</accession>
<feature type="region of interest" description="Disordered" evidence="1">
    <location>
        <begin position="57"/>
        <end position="82"/>
    </location>
</feature>
<feature type="transmembrane region" description="Helical" evidence="2">
    <location>
        <begin position="878"/>
        <end position="899"/>
    </location>
</feature>
<feature type="transmembrane region" description="Helical" evidence="2">
    <location>
        <begin position="358"/>
        <end position="377"/>
    </location>
</feature>
<feature type="transmembrane region" description="Helical" evidence="2">
    <location>
        <begin position="456"/>
        <end position="477"/>
    </location>
</feature>
<keyword evidence="2" id="KW-0472">Membrane</keyword>
<feature type="transmembrane region" description="Helical" evidence="2">
    <location>
        <begin position="518"/>
        <end position="535"/>
    </location>
</feature>
<feature type="compositionally biased region" description="Polar residues" evidence="1">
    <location>
        <begin position="57"/>
        <end position="71"/>
    </location>
</feature>
<sequence>MKIFSIVLFLLLLYIFIKVFELKKDQKKMDVQIAILKKNVEHQRQLITSLKAEQTNELEYPRHTSQTAEQPSSEKSSEEVVEESEEVVEEVTTVEESEEVVEKVPAVDVKEVSSPKQDKEHSNKKTRTRVDWELLIGGRLLNRIGALALIIGIGYLLKYAFDQNWISEPMRMLMGASLGVGLLLYGSYTHRKGYMIFAQGIMGVAISVLHLSVFISFQYYHLISQAVAMLVMSVITMIAFRYALKYQALAISILAWAGGFLTPFLLSNGDSNPVGLFTYLLFLSGGLLWVVWKKPTWMILYPLTFGATHAIYFIWLTAAYVPETEKAFAMLFSLLFWLCFSTYDLLKRIHAWGISSIVDHTIVCLNAYLLLQSFIMITSVKMNGLFTFGLALIYFIIVYLLKKRLGAFSFIYLVPGITLATVAVPLQFSAYMVAMLWALGALSLILWGVKYFKNDWIWKIALMLFGLALFDFQYVLLSSDQTYAIFFHERTLAFIVIALSLVGGAYTLRKGYRIDVQVVHLIYLTAVCFMTYWQSLEAWNIFINHIQIDSYLNMVYIFTILWMANTILYTWIASRYQIRSILYTGMGIGLFAVICGMSTALLDFSTQSNLVFDMRSITLAILTIGIGIFLALLHQFEKQEVWVKRVQQIGQVIMVVMVFELLTLKVTHLFYHTMPFQTLFDKLPLVLALVWGIYGVILVELSVRKYGKMVRYSGLSILGLAIVVGMITGIHYEPLAQFVVILNLRFLVLAFLLLGISRVMWLLKPDMKKEGWLKHGRLVGQILLMTVVFELITVETFDYFLKEMQGQTGNVYQALAYTRVLLLSSMWGVYAVGLYYLGVKRFGKPVYYGGIGLLSLSVIVGAVWGLSYQPLTAFDLVFNLRFFTLCLLTIGVAGMTWHFSMVSKKDAWMKILKPIGQIVLILLLFEMVTVETRDLYHHTLMLALDTEQNIWLNRMQLALSLGWLSLSILLLTLGLWRRLRIFRMAAMLLFGISILKIFIIDLSFLETLYRIVSFIGLGVVLLGVSFAYQKFKDHLL</sequence>
<keyword evidence="2" id="KW-1133">Transmembrane helix</keyword>
<feature type="transmembrane region" description="Helical" evidence="2">
    <location>
        <begin position="985"/>
        <end position="1005"/>
    </location>
</feature>
<feature type="transmembrane region" description="Helical" evidence="2">
    <location>
        <begin position="652"/>
        <end position="671"/>
    </location>
</feature>
<comment type="caution">
    <text evidence="3">The sequence shown here is derived from an EMBL/GenBank/DDBJ whole genome shotgun (WGS) entry which is preliminary data.</text>
</comment>
<proteinExistence type="predicted"/>
<dbReference type="PANTHER" id="PTHR38434:SF1">
    <property type="entry name" value="BLL2549 PROTEIN"/>
    <property type="match status" value="1"/>
</dbReference>
<feature type="transmembrane region" description="Helical" evidence="2">
    <location>
        <begin position="581"/>
        <end position="602"/>
    </location>
</feature>
<evidence type="ECO:0000256" key="1">
    <source>
        <dbReference type="SAM" id="MobiDB-lite"/>
    </source>
</evidence>
<dbReference type="InterPro" id="IPR019286">
    <property type="entry name" value="DUF2339_TM"/>
</dbReference>
<reference evidence="3" key="1">
    <citation type="submission" date="2020-09" db="EMBL/GenBank/DDBJ databases">
        <title>A novel bacterium of genus Hazenella, isolated from South China Sea.</title>
        <authorList>
            <person name="Huang H."/>
            <person name="Mo K."/>
            <person name="Hu Y."/>
        </authorList>
    </citation>
    <scope>NUCLEOTIDE SEQUENCE</scope>
    <source>
        <strain evidence="3">IB182357</strain>
    </source>
</reference>
<feature type="transmembrane region" description="Helical" evidence="2">
    <location>
        <begin position="134"/>
        <end position="157"/>
    </location>
</feature>
<feature type="transmembrane region" description="Helical" evidence="2">
    <location>
        <begin position="846"/>
        <end position="866"/>
    </location>
</feature>
<feature type="transmembrane region" description="Helical" evidence="2">
    <location>
        <begin position="226"/>
        <end position="244"/>
    </location>
</feature>
<feature type="transmembrane region" description="Helical" evidence="2">
    <location>
        <begin position="327"/>
        <end position="346"/>
    </location>
</feature>
<feature type="transmembrane region" description="Helical" evidence="2">
    <location>
        <begin position="782"/>
        <end position="801"/>
    </location>
</feature>
<evidence type="ECO:0000256" key="2">
    <source>
        <dbReference type="SAM" id="Phobius"/>
    </source>
</evidence>
<dbReference type="EMBL" id="JACXAH010000011">
    <property type="protein sequence ID" value="MBD1372567.1"/>
    <property type="molecule type" value="Genomic_DNA"/>
</dbReference>
<gene>
    <name evidence="3" type="ORF">IC620_09390</name>
</gene>
<feature type="transmembrane region" description="Helical" evidence="2">
    <location>
        <begin position="299"/>
        <end position="321"/>
    </location>
</feature>
<evidence type="ECO:0000313" key="4">
    <source>
        <dbReference type="Proteomes" id="UP000661691"/>
    </source>
</evidence>
<evidence type="ECO:0000313" key="3">
    <source>
        <dbReference type="EMBL" id="MBD1372567.1"/>
    </source>
</evidence>
<dbReference type="RefSeq" id="WP_191140489.1">
    <property type="nucleotide sequence ID" value="NZ_JACXAG020000006.1"/>
</dbReference>
<dbReference type="AlphaFoldDB" id="A0A926NAM1"/>
<feature type="transmembrane region" description="Helical" evidence="2">
    <location>
        <begin position="169"/>
        <end position="188"/>
    </location>
</feature>
<feature type="transmembrane region" description="Helical" evidence="2">
    <location>
        <begin position="950"/>
        <end position="973"/>
    </location>
</feature>
<feature type="transmembrane region" description="Helical" evidence="2">
    <location>
        <begin position="614"/>
        <end position="632"/>
    </location>
</feature>
<feature type="transmembrane region" description="Helical" evidence="2">
    <location>
        <begin position="383"/>
        <end position="401"/>
    </location>
</feature>
<feature type="transmembrane region" description="Helical" evidence="2">
    <location>
        <begin position="273"/>
        <end position="292"/>
    </location>
</feature>
<feature type="transmembrane region" description="Helical" evidence="2">
    <location>
        <begin position="6"/>
        <end position="22"/>
    </location>
</feature>
<feature type="transmembrane region" description="Helical" evidence="2">
    <location>
        <begin position="249"/>
        <end position="267"/>
    </location>
</feature>